<evidence type="ECO:0000259" key="5">
    <source>
        <dbReference type="PROSITE" id="PS50893"/>
    </source>
</evidence>
<protein>
    <submittedName>
        <fullName evidence="6">ABC superfamily ATP binding cassette transporter, ABC protein</fullName>
    </submittedName>
</protein>
<evidence type="ECO:0000256" key="4">
    <source>
        <dbReference type="ARBA" id="ARBA00022840"/>
    </source>
</evidence>
<feature type="domain" description="ABC transporter" evidence="5">
    <location>
        <begin position="2"/>
        <end position="223"/>
    </location>
</feature>
<evidence type="ECO:0000256" key="1">
    <source>
        <dbReference type="ARBA" id="ARBA00005417"/>
    </source>
</evidence>
<comment type="similarity">
    <text evidence="1">Belongs to the ABC transporter superfamily.</text>
</comment>
<accession>A0A2N9DVB8</accession>
<comment type="caution">
    <text evidence="6">The sequence shown here is derived from an EMBL/GenBank/DDBJ whole genome shotgun (WGS) entry which is preliminary data.</text>
</comment>
<dbReference type="GO" id="GO:0016887">
    <property type="term" value="F:ATP hydrolysis activity"/>
    <property type="evidence" value="ECO:0007669"/>
    <property type="project" value="InterPro"/>
</dbReference>
<dbReference type="Gene3D" id="3.40.50.300">
    <property type="entry name" value="P-loop containing nucleotide triphosphate hydrolases"/>
    <property type="match status" value="1"/>
</dbReference>
<evidence type="ECO:0000313" key="7">
    <source>
        <dbReference type="Proteomes" id="UP000238739"/>
    </source>
</evidence>
<keyword evidence="7" id="KW-1185">Reference proteome</keyword>
<dbReference type="SMART" id="SM00382">
    <property type="entry name" value="AAA"/>
    <property type="match status" value="1"/>
</dbReference>
<evidence type="ECO:0000313" key="6">
    <source>
        <dbReference type="EMBL" id="SPC38434.1"/>
    </source>
</evidence>
<dbReference type="EMBL" id="OGVC01000016">
    <property type="protein sequence ID" value="SPC38434.1"/>
    <property type="molecule type" value="Genomic_DNA"/>
</dbReference>
<dbReference type="InterPro" id="IPR003593">
    <property type="entry name" value="AAA+_ATPase"/>
</dbReference>
<dbReference type="Pfam" id="PF00005">
    <property type="entry name" value="ABC_tran"/>
    <property type="match status" value="1"/>
</dbReference>
<proteinExistence type="inferred from homology"/>
<gene>
    <name evidence="6" type="ORF">LFUMFP_230041</name>
</gene>
<name>A0A2N9DVB8_9LACO</name>
<sequence length="293" mass="32393">MITVKNIVVSFSKRQVIKKVSFQVKEGAVVGLIGPNGAGKTTIMKTILGLLKFEGAIQINGSAVTVNNHQALTKVGALIERPAIYPFLTGRQNLTLYCKNQQDVLDLVTSLEMTAYVDDKSKQYSLGMKQKLGIAIALLNQPEFVILDEPMNGLDIEATILVRQIIKKYADGGTSFLISSHILSELEKVITDVVLINNGEILVEKPITELIQNEHQQYKLVTNNLAKTVALLDANGIKSENNETYLMIDASRILEIQPIIYAHGIQLLELSPITIDFEEVVVNVLKEREVNPK</sequence>
<dbReference type="PANTHER" id="PTHR43335">
    <property type="entry name" value="ABC TRANSPORTER, ATP-BINDING PROTEIN"/>
    <property type="match status" value="1"/>
</dbReference>
<keyword evidence="3" id="KW-0547">Nucleotide-binding</keyword>
<dbReference type="Proteomes" id="UP000238739">
    <property type="component" value="Unassembled WGS sequence"/>
</dbReference>
<dbReference type="PROSITE" id="PS50893">
    <property type="entry name" value="ABC_TRANSPORTER_2"/>
    <property type="match status" value="1"/>
</dbReference>
<dbReference type="InterPro" id="IPR017871">
    <property type="entry name" value="ABC_transporter-like_CS"/>
</dbReference>
<dbReference type="PROSITE" id="PS00211">
    <property type="entry name" value="ABC_TRANSPORTER_1"/>
    <property type="match status" value="1"/>
</dbReference>
<evidence type="ECO:0000256" key="3">
    <source>
        <dbReference type="ARBA" id="ARBA00022741"/>
    </source>
</evidence>
<dbReference type="InterPro" id="IPR003439">
    <property type="entry name" value="ABC_transporter-like_ATP-bd"/>
</dbReference>
<dbReference type="PANTHER" id="PTHR43335:SF4">
    <property type="entry name" value="ABC TRANSPORTER, ATP-BINDING PROTEIN"/>
    <property type="match status" value="1"/>
</dbReference>
<dbReference type="AlphaFoldDB" id="A0A2N9DVB8"/>
<reference evidence="6" key="1">
    <citation type="submission" date="2018-01" db="EMBL/GenBank/DDBJ databases">
        <authorList>
            <person name="Chaillou S."/>
        </authorList>
    </citation>
    <scope>NUCLEOTIDE SEQUENCE [LARGE SCALE GENOMIC DNA]</scope>
    <source>
        <strain evidence="6">MFPC41A2801</strain>
    </source>
</reference>
<dbReference type="RefSeq" id="WP_106483220.1">
    <property type="nucleotide sequence ID" value="NZ_JAJJOH010000011.1"/>
</dbReference>
<dbReference type="SUPFAM" id="SSF52540">
    <property type="entry name" value="P-loop containing nucleoside triphosphate hydrolases"/>
    <property type="match status" value="1"/>
</dbReference>
<dbReference type="InterPro" id="IPR027417">
    <property type="entry name" value="P-loop_NTPase"/>
</dbReference>
<keyword evidence="2" id="KW-0813">Transport</keyword>
<keyword evidence="4" id="KW-0067">ATP-binding</keyword>
<evidence type="ECO:0000256" key="2">
    <source>
        <dbReference type="ARBA" id="ARBA00022448"/>
    </source>
</evidence>
<dbReference type="GO" id="GO:0005524">
    <property type="term" value="F:ATP binding"/>
    <property type="evidence" value="ECO:0007669"/>
    <property type="project" value="UniProtKB-KW"/>
</dbReference>
<organism evidence="6 7">
    <name type="scientific">Latilactobacillus fuchuensis</name>
    <dbReference type="NCBI Taxonomy" id="164393"/>
    <lineage>
        <taxon>Bacteria</taxon>
        <taxon>Bacillati</taxon>
        <taxon>Bacillota</taxon>
        <taxon>Bacilli</taxon>
        <taxon>Lactobacillales</taxon>
        <taxon>Lactobacillaceae</taxon>
        <taxon>Latilactobacillus</taxon>
    </lineage>
</organism>